<name>A0A316YJT1_9BASI</name>
<dbReference type="GO" id="GO:0005783">
    <property type="term" value="C:endoplasmic reticulum"/>
    <property type="evidence" value="ECO:0007669"/>
    <property type="project" value="TreeGrafter"/>
</dbReference>
<feature type="non-terminal residue" evidence="1">
    <location>
        <position position="370"/>
    </location>
</feature>
<dbReference type="OrthoDB" id="2331083at2759"/>
<dbReference type="AlphaFoldDB" id="A0A316YJT1"/>
<feature type="non-terminal residue" evidence="1">
    <location>
        <position position="1"/>
    </location>
</feature>
<organism evidence="1 2">
    <name type="scientific">Acaromyces ingoldii</name>
    <dbReference type="NCBI Taxonomy" id="215250"/>
    <lineage>
        <taxon>Eukaryota</taxon>
        <taxon>Fungi</taxon>
        <taxon>Dikarya</taxon>
        <taxon>Basidiomycota</taxon>
        <taxon>Ustilaginomycotina</taxon>
        <taxon>Exobasidiomycetes</taxon>
        <taxon>Exobasidiales</taxon>
        <taxon>Cryptobasidiaceae</taxon>
        <taxon>Acaromyces</taxon>
    </lineage>
</organism>
<dbReference type="GO" id="GO:0003824">
    <property type="term" value="F:catalytic activity"/>
    <property type="evidence" value="ECO:0007669"/>
    <property type="project" value="InterPro"/>
</dbReference>
<protein>
    <submittedName>
        <fullName evidence="1">Purine nucleoside permease</fullName>
    </submittedName>
</protein>
<dbReference type="PIRSF" id="PIRSF013171">
    <property type="entry name" value="Pur_nuclsid_perm"/>
    <property type="match status" value="1"/>
</dbReference>
<dbReference type="Gene3D" id="3.40.50.1580">
    <property type="entry name" value="Nucleoside phosphorylase domain"/>
    <property type="match status" value="1"/>
</dbReference>
<sequence length="370" mass="39765">ALGLFFLSALALAQPHVIAGGSSDGQQAVARSSRTVKPRLLLITMFTLERNVWLSRWPGLLAHNITIPGLSPLFPHVHCESSGRVCLITTGEGQINAASTMTSLFFTSSHYGLDLRSSYLFVTGIAGVDPRHATLGSAAFARYAVQVEQQYALSQNEVPDNFTSDVWSYGTTQPGEFPTEVYGTEVYSLNHPLAHAAYALASKQTLNDSSTAKAYRAQFTAANDTKLGAEGPKALLGDVATSDLYFAGRRYSDDFALTTATLTNGSATMVMSAQEDNATLEALLRAHRAGLADYARALVLRTASDILFAPPNLSEYAGFEATQGGLQPSLDNIYIAAKPFVDSLLDDGQWRAKWAKGITPQRRGLGDIYG</sequence>
<dbReference type="PANTHER" id="PTHR38643:SF1">
    <property type="entry name" value="PURINE NUCLEOSIDE PERMEASE C285.05-RELATED"/>
    <property type="match status" value="1"/>
</dbReference>
<gene>
    <name evidence="1" type="ORF">FA10DRAFT_219866</name>
</gene>
<dbReference type="InterPro" id="IPR035994">
    <property type="entry name" value="Nucleoside_phosphorylase_sf"/>
</dbReference>
<dbReference type="GO" id="GO:0009116">
    <property type="term" value="P:nucleoside metabolic process"/>
    <property type="evidence" value="ECO:0007669"/>
    <property type="project" value="InterPro"/>
</dbReference>
<dbReference type="STRING" id="215250.A0A316YJT1"/>
<dbReference type="PANTHER" id="PTHR38643">
    <property type="entry name" value="PURINE NUCLEOSIDE PERMEASE C285.05-RELATED"/>
    <property type="match status" value="1"/>
</dbReference>
<dbReference type="Proteomes" id="UP000245768">
    <property type="component" value="Unassembled WGS sequence"/>
</dbReference>
<evidence type="ECO:0000313" key="2">
    <source>
        <dbReference type="Proteomes" id="UP000245768"/>
    </source>
</evidence>
<evidence type="ECO:0000313" key="1">
    <source>
        <dbReference type="EMBL" id="PWN88878.1"/>
    </source>
</evidence>
<dbReference type="InParanoid" id="A0A316YJT1"/>
<keyword evidence="2" id="KW-1185">Reference proteome</keyword>
<dbReference type="GO" id="GO:0055085">
    <property type="term" value="P:transmembrane transport"/>
    <property type="evidence" value="ECO:0007669"/>
    <property type="project" value="InterPro"/>
</dbReference>
<dbReference type="InterPro" id="IPR009486">
    <property type="entry name" value="Pur_nuclsid_perm"/>
</dbReference>
<dbReference type="GeneID" id="37040454"/>
<proteinExistence type="predicted"/>
<accession>A0A316YJT1</accession>
<reference evidence="1 2" key="1">
    <citation type="journal article" date="2018" name="Mol. Biol. Evol.">
        <title>Broad Genomic Sampling Reveals a Smut Pathogenic Ancestry of the Fungal Clade Ustilaginomycotina.</title>
        <authorList>
            <person name="Kijpornyongpan T."/>
            <person name="Mondo S.J."/>
            <person name="Barry K."/>
            <person name="Sandor L."/>
            <person name="Lee J."/>
            <person name="Lipzen A."/>
            <person name="Pangilinan J."/>
            <person name="LaButti K."/>
            <person name="Hainaut M."/>
            <person name="Henrissat B."/>
            <person name="Grigoriev I.V."/>
            <person name="Spatafora J.W."/>
            <person name="Aime M.C."/>
        </authorList>
    </citation>
    <scope>NUCLEOTIDE SEQUENCE [LARGE SCALE GENOMIC DNA]</scope>
    <source>
        <strain evidence="1 2">MCA 4198</strain>
    </source>
</reference>
<dbReference type="RefSeq" id="XP_025376076.1">
    <property type="nucleotide sequence ID" value="XM_025518538.1"/>
</dbReference>
<dbReference type="Pfam" id="PF06516">
    <property type="entry name" value="NUP"/>
    <property type="match status" value="1"/>
</dbReference>
<dbReference type="EMBL" id="KZ819637">
    <property type="protein sequence ID" value="PWN88878.1"/>
    <property type="molecule type" value="Genomic_DNA"/>
</dbReference>